<dbReference type="GeneID" id="63820542"/>
<organism evidence="2 3">
    <name type="scientific">Laetiporus sulphureus 93-53</name>
    <dbReference type="NCBI Taxonomy" id="1314785"/>
    <lineage>
        <taxon>Eukaryota</taxon>
        <taxon>Fungi</taxon>
        <taxon>Dikarya</taxon>
        <taxon>Basidiomycota</taxon>
        <taxon>Agaricomycotina</taxon>
        <taxon>Agaricomycetes</taxon>
        <taxon>Polyporales</taxon>
        <taxon>Laetiporus</taxon>
    </lineage>
</organism>
<reference evidence="2 3" key="1">
    <citation type="journal article" date="2016" name="Mol. Biol. Evol.">
        <title>Comparative Genomics of Early-Diverging Mushroom-Forming Fungi Provides Insights into the Origins of Lignocellulose Decay Capabilities.</title>
        <authorList>
            <person name="Nagy L.G."/>
            <person name="Riley R."/>
            <person name="Tritt A."/>
            <person name="Adam C."/>
            <person name="Daum C."/>
            <person name="Floudas D."/>
            <person name="Sun H."/>
            <person name="Yadav J.S."/>
            <person name="Pangilinan J."/>
            <person name="Larsson K.H."/>
            <person name="Matsuura K."/>
            <person name="Barry K."/>
            <person name="Labutti K."/>
            <person name="Kuo R."/>
            <person name="Ohm R.A."/>
            <person name="Bhattacharya S.S."/>
            <person name="Shirouzu T."/>
            <person name="Yoshinaga Y."/>
            <person name="Martin F.M."/>
            <person name="Grigoriev I.V."/>
            <person name="Hibbett D.S."/>
        </authorList>
    </citation>
    <scope>NUCLEOTIDE SEQUENCE [LARGE SCALE GENOMIC DNA]</scope>
    <source>
        <strain evidence="2 3">93-53</strain>
    </source>
</reference>
<dbReference type="OrthoDB" id="5579731at2759"/>
<accession>A0A165I7V9</accession>
<name>A0A165I7V9_9APHY</name>
<dbReference type="InterPro" id="IPR055264">
    <property type="entry name" value="BOD1/SHG1_dom"/>
</dbReference>
<gene>
    <name evidence="2" type="ORF">LAESUDRAFT_639018</name>
</gene>
<sequence>MPIINPTQLVEEFKKSGEFDRLRRELLNEFRNGESIEQLMARVEDIARQKMESEPKLQYMSETLASKELMQELDRYPIVDRAVSDVRMLSDPSFAAGIRTSVRKILQEDRKRKENSGECTGRFAEHQSTIHA</sequence>
<dbReference type="EMBL" id="KV427605">
    <property type="protein sequence ID" value="KZT12701.1"/>
    <property type="molecule type" value="Genomic_DNA"/>
</dbReference>
<evidence type="ECO:0000259" key="1">
    <source>
        <dbReference type="Pfam" id="PF05205"/>
    </source>
</evidence>
<evidence type="ECO:0000313" key="3">
    <source>
        <dbReference type="Proteomes" id="UP000076871"/>
    </source>
</evidence>
<keyword evidence="3" id="KW-1185">Reference proteome</keyword>
<feature type="domain" description="BOD1/SHG1" evidence="1">
    <location>
        <begin position="8"/>
        <end position="108"/>
    </location>
</feature>
<dbReference type="InParanoid" id="A0A165I7V9"/>
<dbReference type="RefSeq" id="XP_040770211.1">
    <property type="nucleotide sequence ID" value="XM_040903511.1"/>
</dbReference>
<evidence type="ECO:0000313" key="2">
    <source>
        <dbReference type="EMBL" id="KZT12701.1"/>
    </source>
</evidence>
<dbReference type="AlphaFoldDB" id="A0A165I7V9"/>
<dbReference type="Pfam" id="PF05205">
    <property type="entry name" value="COMPASS-Shg1"/>
    <property type="match status" value="1"/>
</dbReference>
<dbReference type="Proteomes" id="UP000076871">
    <property type="component" value="Unassembled WGS sequence"/>
</dbReference>
<dbReference type="STRING" id="1314785.A0A165I7V9"/>
<protein>
    <recommendedName>
        <fullName evidence="1">BOD1/SHG1 domain-containing protein</fullName>
    </recommendedName>
</protein>
<proteinExistence type="predicted"/>